<dbReference type="PANTHER" id="PTHR43566:SF1">
    <property type="entry name" value="AAA+ ATPASE DOMAIN-CONTAINING PROTEIN"/>
    <property type="match status" value="1"/>
</dbReference>
<feature type="domain" description="DUF4143" evidence="2">
    <location>
        <begin position="205"/>
        <end position="351"/>
    </location>
</feature>
<dbReference type="SUPFAM" id="SSF52540">
    <property type="entry name" value="P-loop containing nucleoside triphosphate hydrolases"/>
    <property type="match status" value="1"/>
</dbReference>
<dbReference type="InterPro" id="IPR027417">
    <property type="entry name" value="P-loop_NTPase"/>
</dbReference>
<gene>
    <name evidence="3" type="ORF">DCW38_04010</name>
</gene>
<accession>A0A350H9W0</accession>
<reference evidence="3 4" key="1">
    <citation type="journal article" date="2018" name="Nat. Biotechnol.">
        <title>A standardized bacterial taxonomy based on genome phylogeny substantially revises the tree of life.</title>
        <authorList>
            <person name="Parks D.H."/>
            <person name="Chuvochina M."/>
            <person name="Waite D.W."/>
            <person name="Rinke C."/>
            <person name="Skarshewski A."/>
            <person name="Chaumeil P.A."/>
            <person name="Hugenholtz P."/>
        </authorList>
    </citation>
    <scope>NUCLEOTIDE SEQUENCE [LARGE SCALE GENOMIC DNA]</scope>
    <source>
        <strain evidence="3">UBA9956</strain>
    </source>
</reference>
<protein>
    <submittedName>
        <fullName evidence="3">Uncharacterized protein</fullName>
    </submittedName>
</protein>
<proteinExistence type="predicted"/>
<evidence type="ECO:0000259" key="2">
    <source>
        <dbReference type="Pfam" id="PF13635"/>
    </source>
</evidence>
<dbReference type="PANTHER" id="PTHR43566">
    <property type="entry name" value="CONSERVED PROTEIN"/>
    <property type="match status" value="1"/>
</dbReference>
<dbReference type="EMBL" id="DMZY01000118">
    <property type="protein sequence ID" value="HAV92326.1"/>
    <property type="molecule type" value="Genomic_DNA"/>
</dbReference>
<dbReference type="InterPro" id="IPR025420">
    <property type="entry name" value="DUF4143"/>
</dbReference>
<comment type="caution">
    <text evidence="3">The sequence shown here is derived from an EMBL/GenBank/DDBJ whole genome shotgun (WGS) entry which is preliminary data.</text>
</comment>
<evidence type="ECO:0000313" key="3">
    <source>
        <dbReference type="EMBL" id="HAV92326.1"/>
    </source>
</evidence>
<dbReference type="Gene3D" id="3.40.50.300">
    <property type="entry name" value="P-loop containing nucleotide triphosphate hydrolases"/>
    <property type="match status" value="1"/>
</dbReference>
<sequence>MEMERKIYRKAWHKLVGDSKPIFVIGPRQCGKTTLAFQIAKEYRSFSYLNYDVESEILLKYPFFYEKKKREGFSKPLVILDEIHKFRNWKAYIKKVYDRDHNDYDFLVTGSGRLDYYQRGGDSLIGRYEKTFMFPLSLSEFSSQNGIEAFLKNPLSLNMKSHSKQTFSLMNDLMNYSPFPEPFFKASKSFYRRWVDSSFTRVIKQDIQDSGGISDINKLMALIKILPEYVGSTANYSNIAGVLLVSPNTAKRWLDVLEAFHIMFSIMPYTKLSRAIIKERKYYFYNYAVLKDEGKLFENFIAFELFRLVKYWNMLGETEFELRYIRNKDNEEIDFVILSEGKPFLILEAKVGDSNPTKSVFKFQNILNVPAVMLTKSANVENLIKNDKNKILVISADRYISSLS</sequence>
<dbReference type="Pfam" id="PF13173">
    <property type="entry name" value="AAA_14"/>
    <property type="match status" value="1"/>
</dbReference>
<organism evidence="3 4">
    <name type="scientific">candidate division WOR-3 bacterium</name>
    <dbReference type="NCBI Taxonomy" id="2052148"/>
    <lineage>
        <taxon>Bacteria</taxon>
        <taxon>Bacteria division WOR-3</taxon>
    </lineage>
</organism>
<dbReference type="Proteomes" id="UP000264062">
    <property type="component" value="Unassembled WGS sequence"/>
</dbReference>
<dbReference type="Pfam" id="PF13635">
    <property type="entry name" value="DUF4143"/>
    <property type="match status" value="1"/>
</dbReference>
<evidence type="ECO:0000259" key="1">
    <source>
        <dbReference type="Pfam" id="PF13173"/>
    </source>
</evidence>
<dbReference type="AlphaFoldDB" id="A0A350H9W0"/>
<dbReference type="InterPro" id="IPR041682">
    <property type="entry name" value="AAA_14"/>
</dbReference>
<name>A0A350H9W0_UNCW3</name>
<evidence type="ECO:0000313" key="4">
    <source>
        <dbReference type="Proteomes" id="UP000264062"/>
    </source>
</evidence>
<feature type="domain" description="AAA" evidence="1">
    <location>
        <begin position="19"/>
        <end position="141"/>
    </location>
</feature>